<dbReference type="AlphaFoldDB" id="A0A8J6BWH6"/>
<proteinExistence type="inferred from homology"/>
<evidence type="ECO:0000256" key="7">
    <source>
        <dbReference type="SAM" id="Coils"/>
    </source>
</evidence>
<organism evidence="9 10">
    <name type="scientific">Carpediemonas membranifera</name>
    <dbReference type="NCBI Taxonomy" id="201153"/>
    <lineage>
        <taxon>Eukaryota</taxon>
        <taxon>Metamonada</taxon>
        <taxon>Carpediemonas-like organisms</taxon>
        <taxon>Carpediemonas</taxon>
    </lineage>
</organism>
<keyword evidence="10" id="KW-1185">Reference proteome</keyword>
<keyword evidence="5 7" id="KW-0175">Coiled coil</keyword>
<comment type="similarity">
    <text evidence="2">Belongs to the SF-assemblin family.</text>
</comment>
<feature type="coiled-coil region" evidence="7">
    <location>
        <begin position="231"/>
        <end position="266"/>
    </location>
</feature>
<accession>A0A8J6BWH6</accession>
<sequence>MASSIRDSPINNFEGSETSETPNVNSLSWRKRSQSATTPKALKVSGSPNDSTLLSPSVQKLSTVSGRLYGFHNTVETEISQRRVEEEQRLQLIRDAVTHLDKVLQVETKRRQESFKTLQLMFEHQLSSIQSRLTEEIRETSEELSTRIEQIGHKIEDVERQVHEEREVRQAESEDSVEAAVKQVAAVQQALEAEKVARLEREAAILKRVSDDNYRLQEKIESERVGREGIVSTIRDEIESLDRQRQRFAERQQSTLLEEIAEMKERLDMEISGRESSEAQICQTIDEVVAGLQSGIHLMSK</sequence>
<name>A0A8J6BWH6_9EUKA</name>
<dbReference type="Proteomes" id="UP000717585">
    <property type="component" value="Unassembled WGS sequence"/>
</dbReference>
<comment type="caution">
    <text evidence="9">The sequence shown here is derived from an EMBL/GenBank/DDBJ whole genome shotgun (WGS) entry which is preliminary data.</text>
</comment>
<keyword evidence="3" id="KW-0963">Cytoplasm</keyword>
<gene>
    <name evidence="9" type="ORF">J8273_5443</name>
</gene>
<dbReference type="Pfam" id="PF06705">
    <property type="entry name" value="SF-assemblin"/>
    <property type="match status" value="1"/>
</dbReference>
<dbReference type="GO" id="GO:0005200">
    <property type="term" value="F:structural constituent of cytoskeleton"/>
    <property type="evidence" value="ECO:0007669"/>
    <property type="project" value="InterPro"/>
</dbReference>
<evidence type="ECO:0000256" key="8">
    <source>
        <dbReference type="SAM" id="MobiDB-lite"/>
    </source>
</evidence>
<dbReference type="PANTHER" id="PTHR40412">
    <property type="entry name" value="SF-ASSEMBLIN"/>
    <property type="match status" value="1"/>
</dbReference>
<feature type="compositionally biased region" description="Polar residues" evidence="8">
    <location>
        <begin position="46"/>
        <end position="57"/>
    </location>
</feature>
<dbReference type="InterPro" id="IPR008374">
    <property type="entry name" value="SF_assemblin/giardin_b"/>
</dbReference>
<evidence type="ECO:0000256" key="5">
    <source>
        <dbReference type="ARBA" id="ARBA00023054"/>
    </source>
</evidence>
<keyword evidence="4" id="KW-0493">Microtubule</keyword>
<protein>
    <submittedName>
        <fullName evidence="9">SF-assemblin</fullName>
    </submittedName>
</protein>
<evidence type="ECO:0000256" key="2">
    <source>
        <dbReference type="ARBA" id="ARBA00005678"/>
    </source>
</evidence>
<feature type="compositionally biased region" description="Polar residues" evidence="8">
    <location>
        <begin position="1"/>
        <end position="38"/>
    </location>
</feature>
<evidence type="ECO:0000313" key="10">
    <source>
        <dbReference type="Proteomes" id="UP000717585"/>
    </source>
</evidence>
<keyword evidence="6" id="KW-0206">Cytoskeleton</keyword>
<feature type="coiled-coil region" evidence="7">
    <location>
        <begin position="141"/>
        <end position="175"/>
    </location>
</feature>
<dbReference type="PANTHER" id="PTHR40412:SF1">
    <property type="entry name" value="SF-ASSEMBLIN"/>
    <property type="match status" value="1"/>
</dbReference>
<evidence type="ECO:0000313" key="9">
    <source>
        <dbReference type="EMBL" id="KAG9392451.1"/>
    </source>
</evidence>
<evidence type="ECO:0000256" key="1">
    <source>
        <dbReference type="ARBA" id="ARBA00004245"/>
    </source>
</evidence>
<dbReference type="EMBL" id="JAHDYR010000038">
    <property type="protein sequence ID" value="KAG9392451.1"/>
    <property type="molecule type" value="Genomic_DNA"/>
</dbReference>
<comment type="subcellular location">
    <subcellularLocation>
        <location evidence="1">Cytoplasm</location>
        <location evidence="1">Cytoskeleton</location>
    </subcellularLocation>
</comment>
<feature type="region of interest" description="Disordered" evidence="8">
    <location>
        <begin position="1"/>
        <end position="57"/>
    </location>
</feature>
<reference evidence="9" key="1">
    <citation type="submission" date="2021-05" db="EMBL/GenBank/DDBJ databases">
        <title>A free-living protist that lacks canonical eukaryotic 1 DNA replication and segregation systems.</title>
        <authorList>
            <person name="Salas-Leiva D.E."/>
            <person name="Tromer E.C."/>
            <person name="Curtis B.A."/>
            <person name="Jerlstrom-Hultqvist J."/>
            <person name="Kolisko M."/>
            <person name="Yi Z."/>
            <person name="Salas-Leiva J.S."/>
            <person name="Gallot-Lavallee L."/>
            <person name="Kops G.J.P.L."/>
            <person name="Archibald J.M."/>
            <person name="Simpson A.G.B."/>
            <person name="Roger A.J."/>
        </authorList>
    </citation>
    <scope>NUCLEOTIDE SEQUENCE</scope>
    <source>
        <strain evidence="9">BICM</strain>
    </source>
</reference>
<evidence type="ECO:0000256" key="6">
    <source>
        <dbReference type="ARBA" id="ARBA00023212"/>
    </source>
</evidence>
<evidence type="ECO:0000256" key="3">
    <source>
        <dbReference type="ARBA" id="ARBA00022490"/>
    </source>
</evidence>
<dbReference type="GO" id="GO:0005874">
    <property type="term" value="C:microtubule"/>
    <property type="evidence" value="ECO:0007669"/>
    <property type="project" value="UniProtKB-KW"/>
</dbReference>
<evidence type="ECO:0000256" key="4">
    <source>
        <dbReference type="ARBA" id="ARBA00022701"/>
    </source>
</evidence>
<dbReference type="PRINTS" id="PR01799">
    <property type="entry name" value="SFASSEMBLIN"/>
</dbReference>
<dbReference type="OrthoDB" id="436841at2759"/>